<dbReference type="Proteomes" id="UP001139104">
    <property type="component" value="Unassembled WGS sequence"/>
</dbReference>
<keyword evidence="4" id="KW-1185">Reference proteome</keyword>
<dbReference type="RefSeq" id="WP_243065285.1">
    <property type="nucleotide sequence ID" value="NZ_JAIVFK010000008.1"/>
</dbReference>
<dbReference type="PANTHER" id="PTHR43777">
    <property type="entry name" value="MOLYBDENUM COFACTOR CYTIDYLYLTRANSFERASE"/>
    <property type="match status" value="1"/>
</dbReference>
<feature type="domain" description="MobA-like NTP transferase" evidence="2">
    <location>
        <begin position="338"/>
        <end position="499"/>
    </location>
</feature>
<proteinExistence type="predicted"/>
<sequence length="536" mass="56808">MKFVTLAIEEACGGLLAHSIRRAQLLIPKGRILAPDDISRLRAAGVARVQVALLDPKKDVAEDAAAARVARALAGSGVIAGEARAGRCDLHAAFYGLLHFDPRRVDGFNHVDEAITLATLPPHEVFEPGERIATIKVNPYAAPERVVAACEKAAAPLKILPFRPHRVALIQTLAPGLKAQTLEKTTRHTRDRLMALSSALCAELRVTHEEKTLSREIAARGAAGDDLILIAGAYSTVDRKDVVPAALEKAGGRVIHFGMPVDPGNLLLLGELGGTPVIGMPGCARAPQLNGVDFILRRLLAGLPVGRADIMSMGVGGLLRDRRANAKTKRAAPPRIAAIVLAAGRSQRMGANKLTMTLDGKPLVRHAADTARAAGIETIVVVVGHEAEKVRAALAGCDVAFVLNEDYAQGLSTSLKKGVAALPRELDGAMIFLGDMPDIDPAMIARMIAAFDPREGSAIVAPRCRGRLGNPVLWGRAFFPLILERTSGDAGAKQLIGRYGQWVAAIDAGDDIFTDLDTAEAMNERRRLGPDPASSI</sequence>
<keyword evidence="3" id="KW-0808">Transferase</keyword>
<protein>
    <submittedName>
        <fullName evidence="3">NTP transferase domain-containing protein</fullName>
    </submittedName>
</protein>
<dbReference type="InterPro" id="IPR036425">
    <property type="entry name" value="MoaB/Mog-like_dom_sf"/>
</dbReference>
<reference evidence="3" key="1">
    <citation type="journal article" date="2022" name="ISME J.">
        <title>Identification of active gaseous-alkane degraders at natural gas seeps.</title>
        <authorList>
            <person name="Farhan Ul Haque M."/>
            <person name="Hernandez M."/>
            <person name="Crombie A.T."/>
            <person name="Murrell J.C."/>
        </authorList>
    </citation>
    <scope>NUCLEOTIDE SEQUENCE</scope>
    <source>
        <strain evidence="3">PC2</strain>
    </source>
</reference>
<organism evidence="3 4">
    <name type="scientific">Candidatus Rhodoblastus alkanivorans</name>
    <dbReference type="NCBI Taxonomy" id="2954117"/>
    <lineage>
        <taxon>Bacteria</taxon>
        <taxon>Pseudomonadati</taxon>
        <taxon>Pseudomonadota</taxon>
        <taxon>Alphaproteobacteria</taxon>
        <taxon>Hyphomicrobiales</taxon>
        <taxon>Rhodoblastaceae</taxon>
        <taxon>Rhodoblastus</taxon>
    </lineage>
</organism>
<comment type="caution">
    <text evidence="3">The sequence shown here is derived from an EMBL/GenBank/DDBJ whole genome shotgun (WGS) entry which is preliminary data.</text>
</comment>
<keyword evidence="1" id="KW-0460">Magnesium</keyword>
<name>A0ABS9Z0M5_9HYPH</name>
<dbReference type="Gene3D" id="3.90.550.10">
    <property type="entry name" value="Spore Coat Polysaccharide Biosynthesis Protein SpsA, Chain A"/>
    <property type="match status" value="1"/>
</dbReference>
<dbReference type="CDD" id="cd04182">
    <property type="entry name" value="GT_2_like_f"/>
    <property type="match status" value="1"/>
</dbReference>
<evidence type="ECO:0000256" key="1">
    <source>
        <dbReference type="ARBA" id="ARBA00022842"/>
    </source>
</evidence>
<evidence type="ECO:0000259" key="2">
    <source>
        <dbReference type="Pfam" id="PF12804"/>
    </source>
</evidence>
<dbReference type="InterPro" id="IPR025877">
    <property type="entry name" value="MobA-like_NTP_Trfase"/>
</dbReference>
<dbReference type="Gene3D" id="3.40.980.10">
    <property type="entry name" value="MoaB/Mog-like domain"/>
    <property type="match status" value="1"/>
</dbReference>
<dbReference type="Pfam" id="PF12804">
    <property type="entry name" value="NTP_transf_3"/>
    <property type="match status" value="1"/>
</dbReference>
<evidence type="ECO:0000313" key="3">
    <source>
        <dbReference type="EMBL" id="MCI4681204.1"/>
    </source>
</evidence>
<dbReference type="EMBL" id="JAIVFP010000001">
    <property type="protein sequence ID" value="MCI4681204.1"/>
    <property type="molecule type" value="Genomic_DNA"/>
</dbReference>
<dbReference type="GO" id="GO:0016740">
    <property type="term" value="F:transferase activity"/>
    <property type="evidence" value="ECO:0007669"/>
    <property type="project" value="UniProtKB-KW"/>
</dbReference>
<dbReference type="SUPFAM" id="SSF53218">
    <property type="entry name" value="Molybdenum cofactor biosynthesis proteins"/>
    <property type="match status" value="1"/>
</dbReference>
<gene>
    <name evidence="3" type="ORF">K2U94_00185</name>
</gene>
<dbReference type="InterPro" id="IPR012184">
    <property type="entry name" value="Bifunc_Mopterin-bd"/>
</dbReference>
<dbReference type="PANTHER" id="PTHR43777:SF1">
    <property type="entry name" value="MOLYBDENUM COFACTOR CYTIDYLYLTRANSFERASE"/>
    <property type="match status" value="1"/>
</dbReference>
<dbReference type="SUPFAM" id="SSF53448">
    <property type="entry name" value="Nucleotide-diphospho-sugar transferases"/>
    <property type="match status" value="1"/>
</dbReference>
<evidence type="ECO:0000313" key="4">
    <source>
        <dbReference type="Proteomes" id="UP001139104"/>
    </source>
</evidence>
<dbReference type="InterPro" id="IPR029044">
    <property type="entry name" value="Nucleotide-diphossugar_trans"/>
</dbReference>
<dbReference type="PIRSF" id="PIRSF036626">
    <property type="entry name" value="MPTBd_MobAlike"/>
    <property type="match status" value="1"/>
</dbReference>
<accession>A0ABS9Z0M5</accession>